<sequence>MAITKQVLAQMIKAALDDGSDVEIEPARARTEQANKIADAIDAYVMGRMVTVTGVTPGSGAAAGTITA</sequence>
<reference evidence="1 2" key="1">
    <citation type="submission" date="2019-01" db="EMBL/GenBank/DDBJ databases">
        <title>Complete genome sequencing of Aequorivita sp. H23M31.</title>
        <authorList>
            <person name="Bae J.-W."/>
        </authorList>
    </citation>
    <scope>NUCLEOTIDE SEQUENCE [LARGE SCALE GENOMIC DNA]</scope>
    <source>
        <strain evidence="1 2">H23M31</strain>
    </source>
</reference>
<dbReference type="Proteomes" id="UP000285517">
    <property type="component" value="Chromosome"/>
</dbReference>
<dbReference type="EMBL" id="CP034951">
    <property type="protein sequence ID" value="QAA81417.1"/>
    <property type="molecule type" value="Genomic_DNA"/>
</dbReference>
<proteinExistence type="predicted"/>
<gene>
    <name evidence="1" type="ORF">EI546_06590</name>
</gene>
<evidence type="ECO:0000313" key="2">
    <source>
        <dbReference type="Proteomes" id="UP000285517"/>
    </source>
</evidence>
<dbReference type="AlphaFoldDB" id="A0A410G295"/>
<name>A0A410G295_9FLAO</name>
<evidence type="ECO:0000313" key="1">
    <source>
        <dbReference type="EMBL" id="QAA81417.1"/>
    </source>
</evidence>
<dbReference type="KEGG" id="aev:EI546_06590"/>
<accession>A0A410G295</accession>
<keyword evidence="2" id="KW-1185">Reference proteome</keyword>
<protein>
    <submittedName>
        <fullName evidence="1">Uncharacterized protein</fullName>
    </submittedName>
</protein>
<dbReference type="RefSeq" id="WP_128249805.1">
    <property type="nucleotide sequence ID" value="NZ_CP034951.1"/>
</dbReference>
<organism evidence="1 2">
    <name type="scientific">Aequorivita ciconiae</name>
    <dbReference type="NCBI Taxonomy" id="2494375"/>
    <lineage>
        <taxon>Bacteria</taxon>
        <taxon>Pseudomonadati</taxon>
        <taxon>Bacteroidota</taxon>
        <taxon>Flavobacteriia</taxon>
        <taxon>Flavobacteriales</taxon>
        <taxon>Flavobacteriaceae</taxon>
        <taxon>Aequorivita</taxon>
    </lineage>
</organism>